<dbReference type="EMBL" id="CAADRM010000058">
    <property type="protein sequence ID" value="VFU12920.1"/>
    <property type="molecule type" value="Genomic_DNA"/>
</dbReference>
<keyword evidence="3" id="KW-0479">Metal-binding</keyword>
<dbReference type="AlphaFoldDB" id="A0A485LWM4"/>
<organism evidence="9">
    <name type="scientific">anaerobic digester metagenome</name>
    <dbReference type="NCBI Taxonomy" id="1263854"/>
    <lineage>
        <taxon>unclassified sequences</taxon>
        <taxon>metagenomes</taxon>
        <taxon>ecological metagenomes</taxon>
    </lineage>
</organism>
<feature type="domain" description="Mur ligase central" evidence="8">
    <location>
        <begin position="37"/>
        <end position="176"/>
    </location>
</feature>
<dbReference type="InterPro" id="IPR004101">
    <property type="entry name" value="Mur_ligase_C"/>
</dbReference>
<dbReference type="Pfam" id="PF02875">
    <property type="entry name" value="Mur_ligase_C"/>
    <property type="match status" value="1"/>
</dbReference>
<gene>
    <name evidence="9" type="primary">folC</name>
    <name evidence="9" type="ORF">SCFA_1500010</name>
</gene>
<protein>
    <submittedName>
        <fullName evidence="9">Bifunctional protein FolC</fullName>
    </submittedName>
</protein>
<feature type="domain" description="Mur ligase C-terminal" evidence="7">
    <location>
        <begin position="256"/>
        <end position="367"/>
    </location>
</feature>
<evidence type="ECO:0000256" key="3">
    <source>
        <dbReference type="ARBA" id="ARBA00022723"/>
    </source>
</evidence>
<accession>A0A485LWM4</accession>
<dbReference type="SUPFAM" id="SSF53244">
    <property type="entry name" value="MurD-like peptide ligases, peptide-binding domain"/>
    <property type="match status" value="1"/>
</dbReference>
<dbReference type="GO" id="GO:0005524">
    <property type="term" value="F:ATP binding"/>
    <property type="evidence" value="ECO:0007669"/>
    <property type="project" value="UniProtKB-KW"/>
</dbReference>
<evidence type="ECO:0000256" key="2">
    <source>
        <dbReference type="ARBA" id="ARBA00022598"/>
    </source>
</evidence>
<keyword evidence="4" id="KW-0547">Nucleotide-binding</keyword>
<keyword evidence="6" id="KW-0460">Magnesium</keyword>
<dbReference type="SUPFAM" id="SSF53623">
    <property type="entry name" value="MurD-like peptide ligases, catalytic domain"/>
    <property type="match status" value="1"/>
</dbReference>
<dbReference type="GO" id="GO:0004326">
    <property type="term" value="F:tetrahydrofolylpolyglutamate synthase activity"/>
    <property type="evidence" value="ECO:0007669"/>
    <property type="project" value="InterPro"/>
</dbReference>
<name>A0A485LWM4_9ZZZZ</name>
<dbReference type="InterPro" id="IPR013221">
    <property type="entry name" value="Mur_ligase_cen"/>
</dbReference>
<dbReference type="PROSITE" id="PS01011">
    <property type="entry name" value="FOLYLPOLYGLU_SYNT_1"/>
    <property type="match status" value="1"/>
</dbReference>
<evidence type="ECO:0000256" key="6">
    <source>
        <dbReference type="ARBA" id="ARBA00022842"/>
    </source>
</evidence>
<dbReference type="NCBIfam" id="TIGR01499">
    <property type="entry name" value="folC"/>
    <property type="match status" value="1"/>
</dbReference>
<evidence type="ECO:0000259" key="7">
    <source>
        <dbReference type="Pfam" id="PF02875"/>
    </source>
</evidence>
<sequence length="382" mass="41826">MVLKDIPQNVWSLGLDRTRQALERLGHPERSYRHVLVAGTNGKGSTCVYLERILRSMGVSVGTTISPHVTDFTERFRINSRNVESDVLAKVREWIEPEVADIGLTYFEWCMILAAVVFEQEKVDYGIFEIGLGGKYDAANVMDPAVSLITPIALDHTGYLGPTVKEIAGEKARIARAGRPLITTATEAALEVIRDYAGEIGAVLHVVDIPCRERTSLKGAGQAMNAALALRAAHELGFRPDGERIAYALNTAFLPGRIEEIGDRVTLDVAHNPAAMAVLMEYLEQKGFHGVGVFGVLADKDFQTMMEMMKKTCSRVYIAPVQSDRSWGDAEMEGCLDGERVVRCESVTRAFHQALGTGEAVVVTGSFYTVGEIREALVCTGF</sequence>
<dbReference type="Pfam" id="PF08245">
    <property type="entry name" value="Mur_ligase_M"/>
    <property type="match status" value="1"/>
</dbReference>
<evidence type="ECO:0000256" key="1">
    <source>
        <dbReference type="ARBA" id="ARBA00008276"/>
    </source>
</evidence>
<evidence type="ECO:0000256" key="4">
    <source>
        <dbReference type="ARBA" id="ARBA00022741"/>
    </source>
</evidence>
<evidence type="ECO:0000259" key="8">
    <source>
        <dbReference type="Pfam" id="PF08245"/>
    </source>
</evidence>
<dbReference type="Gene3D" id="3.40.1190.10">
    <property type="entry name" value="Mur-like, catalytic domain"/>
    <property type="match status" value="1"/>
</dbReference>
<reference evidence="9" key="1">
    <citation type="submission" date="2019-03" db="EMBL/GenBank/DDBJ databases">
        <authorList>
            <person name="Hao L."/>
        </authorList>
    </citation>
    <scope>NUCLEOTIDE SEQUENCE</scope>
</reference>
<evidence type="ECO:0000256" key="5">
    <source>
        <dbReference type="ARBA" id="ARBA00022840"/>
    </source>
</evidence>
<dbReference type="InterPro" id="IPR018109">
    <property type="entry name" value="Folylpolyglutamate_synth_CS"/>
</dbReference>
<dbReference type="GO" id="GO:0005737">
    <property type="term" value="C:cytoplasm"/>
    <property type="evidence" value="ECO:0007669"/>
    <property type="project" value="TreeGrafter"/>
</dbReference>
<comment type="similarity">
    <text evidence="1">Belongs to the folylpolyglutamate synthase family.</text>
</comment>
<proteinExistence type="inferred from homology"/>
<dbReference type="PANTHER" id="PTHR11136:SF0">
    <property type="entry name" value="DIHYDROFOLATE SYNTHETASE-RELATED"/>
    <property type="match status" value="1"/>
</dbReference>
<dbReference type="GO" id="GO:0046872">
    <property type="term" value="F:metal ion binding"/>
    <property type="evidence" value="ECO:0007669"/>
    <property type="project" value="UniProtKB-KW"/>
</dbReference>
<dbReference type="InterPro" id="IPR001645">
    <property type="entry name" value="Folylpolyglutamate_synth"/>
</dbReference>
<keyword evidence="2" id="KW-0436">Ligase</keyword>
<evidence type="ECO:0000313" key="9">
    <source>
        <dbReference type="EMBL" id="VFU12920.1"/>
    </source>
</evidence>
<keyword evidence="5" id="KW-0067">ATP-binding</keyword>
<dbReference type="GO" id="GO:0008841">
    <property type="term" value="F:dihydrofolate synthase activity"/>
    <property type="evidence" value="ECO:0007669"/>
    <property type="project" value="TreeGrafter"/>
</dbReference>
<dbReference type="PANTHER" id="PTHR11136">
    <property type="entry name" value="FOLYLPOLYGLUTAMATE SYNTHASE-RELATED"/>
    <property type="match status" value="1"/>
</dbReference>
<dbReference type="InterPro" id="IPR036565">
    <property type="entry name" value="Mur-like_cat_sf"/>
</dbReference>
<dbReference type="InterPro" id="IPR036615">
    <property type="entry name" value="Mur_ligase_C_dom_sf"/>
</dbReference>
<dbReference type="PIRSF" id="PIRSF001563">
    <property type="entry name" value="Folylpolyglu_synth"/>
    <property type="match status" value="1"/>
</dbReference>
<dbReference type="Gene3D" id="3.90.190.20">
    <property type="entry name" value="Mur ligase, C-terminal domain"/>
    <property type="match status" value="1"/>
</dbReference>